<evidence type="ECO:0000256" key="10">
    <source>
        <dbReference type="RuleBase" id="RU361238"/>
    </source>
</evidence>
<evidence type="ECO:0000256" key="3">
    <source>
        <dbReference type="ARBA" id="ARBA00022651"/>
    </source>
</evidence>
<keyword evidence="4" id="KW-0479">Metal-binding</keyword>
<comment type="catalytic activity">
    <reaction evidence="9">
        <text>feruloyl-polysaccharide + H2O = ferulate + polysaccharide.</text>
        <dbReference type="EC" id="3.1.1.73"/>
    </reaction>
</comment>
<name>A0A0C9UX76_SPHS4</name>
<evidence type="ECO:0000256" key="6">
    <source>
        <dbReference type="ARBA" id="ARBA00022801"/>
    </source>
</evidence>
<dbReference type="Pfam" id="PF07519">
    <property type="entry name" value="Tannase"/>
    <property type="match status" value="2"/>
</dbReference>
<evidence type="ECO:0000256" key="1">
    <source>
        <dbReference type="ARBA" id="ARBA00006249"/>
    </source>
</evidence>
<evidence type="ECO:0000313" key="11">
    <source>
        <dbReference type="EMBL" id="KIJ29926.1"/>
    </source>
</evidence>
<dbReference type="EC" id="3.1.1.-" evidence="10"/>
<dbReference type="PANTHER" id="PTHR33938">
    <property type="entry name" value="FERULOYL ESTERASE B-RELATED"/>
    <property type="match status" value="1"/>
</dbReference>
<dbReference type="HOGENOM" id="CLU_014819_1_0_1"/>
<keyword evidence="2" id="KW-0719">Serine esterase</keyword>
<keyword evidence="5" id="KW-0732">Signal</keyword>
<keyword evidence="3" id="KW-0624">Polysaccharide degradation</keyword>
<keyword evidence="7" id="KW-0106">Calcium</keyword>
<keyword evidence="3" id="KW-0858">Xylan degradation</keyword>
<dbReference type="Gene3D" id="3.40.50.1820">
    <property type="entry name" value="alpha/beta hydrolase"/>
    <property type="match status" value="1"/>
</dbReference>
<keyword evidence="6 10" id="KW-0378">Hydrolase</keyword>
<dbReference type="GO" id="GO:0046872">
    <property type="term" value="F:metal ion binding"/>
    <property type="evidence" value="ECO:0007669"/>
    <property type="project" value="UniProtKB-KW"/>
</dbReference>
<keyword evidence="12" id="KW-1185">Reference proteome</keyword>
<dbReference type="InterPro" id="IPR029058">
    <property type="entry name" value="AB_hydrolase_fold"/>
</dbReference>
<evidence type="ECO:0000256" key="2">
    <source>
        <dbReference type="ARBA" id="ARBA00022487"/>
    </source>
</evidence>
<protein>
    <recommendedName>
        <fullName evidence="10">Carboxylic ester hydrolase</fullName>
        <ecNumber evidence="10">3.1.1.-</ecNumber>
    </recommendedName>
</protein>
<gene>
    <name evidence="11" type="ORF">M422DRAFT_115059</name>
</gene>
<accession>A0A0C9UX76</accession>
<comment type="similarity">
    <text evidence="1 10">Belongs to the tannase family.</text>
</comment>
<dbReference type="Proteomes" id="UP000054279">
    <property type="component" value="Unassembled WGS sequence"/>
</dbReference>
<dbReference type="EMBL" id="KN837272">
    <property type="protein sequence ID" value="KIJ29926.1"/>
    <property type="molecule type" value="Genomic_DNA"/>
</dbReference>
<keyword evidence="8" id="KW-1015">Disulfide bond</keyword>
<evidence type="ECO:0000256" key="4">
    <source>
        <dbReference type="ARBA" id="ARBA00022723"/>
    </source>
</evidence>
<dbReference type="PANTHER" id="PTHR33938:SF15">
    <property type="entry name" value="FERULOYL ESTERASE B-RELATED"/>
    <property type="match status" value="1"/>
</dbReference>
<evidence type="ECO:0000256" key="7">
    <source>
        <dbReference type="ARBA" id="ARBA00022837"/>
    </source>
</evidence>
<evidence type="ECO:0000256" key="5">
    <source>
        <dbReference type="ARBA" id="ARBA00022729"/>
    </source>
</evidence>
<dbReference type="GO" id="GO:0030600">
    <property type="term" value="F:feruloyl esterase activity"/>
    <property type="evidence" value="ECO:0007669"/>
    <property type="project" value="UniProtKB-EC"/>
</dbReference>
<evidence type="ECO:0000256" key="9">
    <source>
        <dbReference type="ARBA" id="ARBA00034075"/>
    </source>
</evidence>
<dbReference type="SUPFAM" id="SSF53474">
    <property type="entry name" value="alpha/beta-Hydrolases"/>
    <property type="match status" value="2"/>
</dbReference>
<dbReference type="AlphaFoldDB" id="A0A0C9UX76"/>
<organism evidence="11 12">
    <name type="scientific">Sphaerobolus stellatus (strain SS14)</name>
    <dbReference type="NCBI Taxonomy" id="990650"/>
    <lineage>
        <taxon>Eukaryota</taxon>
        <taxon>Fungi</taxon>
        <taxon>Dikarya</taxon>
        <taxon>Basidiomycota</taxon>
        <taxon>Agaricomycotina</taxon>
        <taxon>Agaricomycetes</taxon>
        <taxon>Phallomycetidae</taxon>
        <taxon>Geastrales</taxon>
        <taxon>Sphaerobolaceae</taxon>
        <taxon>Sphaerobolus</taxon>
    </lineage>
</organism>
<evidence type="ECO:0000256" key="8">
    <source>
        <dbReference type="ARBA" id="ARBA00023157"/>
    </source>
</evidence>
<sequence length="483" mass="52658">SSSISIPQKCASLKNSLNLENTTIIASTHIPAGSNISTPGVCQSSATVTSAVCRVQAFVNTTTSSVHFEAWLPDEWFGKFLGLENGGLGGCVDYTNLDYGTTMHFASIRTDNGHDGNSSVLQAIVCRFFHNPEVLNDFAFRSIHVEALLGKEIVKAYYSKVQAKSYYLGCSIGGRQAMQTALKFPDDFDGFVAGSPAVDFNNLPGMETVLVRFVGAPDPMNSPSFIPAKLWPVISQEILNQRDLLDEVKDGIITDPSICNFRPEALLCQTQNQTGCITPTQAEVLTMIYRLLFGTQGELLYPGYDPLAKSEGQCDWYRFGVFMNPSFSFETRNFSVKDVEVGDAINLGDIATFDGHFETFKDRGGKIISFHGRQDQLISSGNSPRFYNLISQTLSLPSLHSFYRLFLVPVMQHCTGGPGAWAIGQQGIVSNIVNASSHNVLLALVDWMEKGGVPGEIVGSVPGEGAGGERRHCRYPTRSVWVG</sequence>
<reference evidence="11 12" key="1">
    <citation type="submission" date="2014-06" db="EMBL/GenBank/DDBJ databases">
        <title>Evolutionary Origins and Diversification of the Mycorrhizal Mutualists.</title>
        <authorList>
            <consortium name="DOE Joint Genome Institute"/>
            <consortium name="Mycorrhizal Genomics Consortium"/>
            <person name="Kohler A."/>
            <person name="Kuo A."/>
            <person name="Nagy L.G."/>
            <person name="Floudas D."/>
            <person name="Copeland A."/>
            <person name="Barry K.W."/>
            <person name="Cichocki N."/>
            <person name="Veneault-Fourrey C."/>
            <person name="LaButti K."/>
            <person name="Lindquist E.A."/>
            <person name="Lipzen A."/>
            <person name="Lundell T."/>
            <person name="Morin E."/>
            <person name="Murat C."/>
            <person name="Riley R."/>
            <person name="Ohm R."/>
            <person name="Sun H."/>
            <person name="Tunlid A."/>
            <person name="Henrissat B."/>
            <person name="Grigoriev I.V."/>
            <person name="Hibbett D.S."/>
            <person name="Martin F."/>
        </authorList>
    </citation>
    <scope>NUCLEOTIDE SEQUENCE [LARGE SCALE GENOMIC DNA]</scope>
    <source>
        <strain evidence="11 12">SS14</strain>
    </source>
</reference>
<keyword evidence="3" id="KW-0119">Carbohydrate metabolism</keyword>
<feature type="non-terminal residue" evidence="11">
    <location>
        <position position="483"/>
    </location>
</feature>
<dbReference type="InterPro" id="IPR011118">
    <property type="entry name" value="Tannase/feruloyl_esterase"/>
</dbReference>
<dbReference type="GO" id="GO:0045493">
    <property type="term" value="P:xylan catabolic process"/>
    <property type="evidence" value="ECO:0007669"/>
    <property type="project" value="UniProtKB-KW"/>
</dbReference>
<evidence type="ECO:0000313" key="12">
    <source>
        <dbReference type="Proteomes" id="UP000054279"/>
    </source>
</evidence>
<feature type="non-terminal residue" evidence="11">
    <location>
        <position position="1"/>
    </location>
</feature>
<dbReference type="OrthoDB" id="3039123at2759"/>
<proteinExistence type="inferred from homology"/>